<gene>
    <name evidence="2" type="ORF">C8N42_102100</name>
</gene>
<name>A0A2T5HUC6_9RHOB</name>
<dbReference type="RefSeq" id="WP_170109182.1">
    <property type="nucleotide sequence ID" value="NZ_QAOH01000002.1"/>
</dbReference>
<feature type="transmembrane region" description="Helical" evidence="1">
    <location>
        <begin position="12"/>
        <end position="31"/>
    </location>
</feature>
<reference evidence="2 3" key="1">
    <citation type="submission" date="2018-04" db="EMBL/GenBank/DDBJ databases">
        <title>Genomic Encyclopedia of Archaeal and Bacterial Type Strains, Phase II (KMG-II): from individual species to whole genera.</title>
        <authorList>
            <person name="Goeker M."/>
        </authorList>
    </citation>
    <scope>NUCLEOTIDE SEQUENCE [LARGE SCALE GENOMIC DNA]</scope>
    <source>
        <strain evidence="2 3">DSM 100434</strain>
    </source>
</reference>
<dbReference type="AlphaFoldDB" id="A0A2T5HUC6"/>
<keyword evidence="1" id="KW-0812">Transmembrane</keyword>
<evidence type="ECO:0000256" key="1">
    <source>
        <dbReference type="SAM" id="Phobius"/>
    </source>
</evidence>
<dbReference type="Proteomes" id="UP000244077">
    <property type="component" value="Unassembled WGS sequence"/>
</dbReference>
<evidence type="ECO:0000313" key="3">
    <source>
        <dbReference type="Proteomes" id="UP000244077"/>
    </source>
</evidence>
<protein>
    <submittedName>
        <fullName evidence="2">Uncharacterized protein</fullName>
    </submittedName>
</protein>
<accession>A0A2T5HUC6</accession>
<keyword evidence="1" id="KW-0472">Membrane</keyword>
<keyword evidence="3" id="KW-1185">Reference proteome</keyword>
<dbReference type="EMBL" id="QAOH01000002">
    <property type="protein sequence ID" value="PTQ75184.1"/>
    <property type="molecule type" value="Genomic_DNA"/>
</dbReference>
<sequence length="52" mass="5227">MSGNNAGGNTGLGILIGVLVVVVAGIAYYLFTGGDVPPIGDEPEIQIDLPDN</sequence>
<comment type="caution">
    <text evidence="2">The sequence shown here is derived from an EMBL/GenBank/DDBJ whole genome shotgun (WGS) entry which is preliminary data.</text>
</comment>
<evidence type="ECO:0000313" key="2">
    <source>
        <dbReference type="EMBL" id="PTQ75184.1"/>
    </source>
</evidence>
<organism evidence="2 3">
    <name type="scientific">Celeribacter persicus</name>
    <dbReference type="NCBI Taxonomy" id="1651082"/>
    <lineage>
        <taxon>Bacteria</taxon>
        <taxon>Pseudomonadati</taxon>
        <taxon>Pseudomonadota</taxon>
        <taxon>Alphaproteobacteria</taxon>
        <taxon>Rhodobacterales</taxon>
        <taxon>Roseobacteraceae</taxon>
        <taxon>Celeribacter</taxon>
    </lineage>
</organism>
<keyword evidence="1" id="KW-1133">Transmembrane helix</keyword>
<proteinExistence type="predicted"/>